<proteinExistence type="predicted"/>
<feature type="domain" description="Helix-turn-helix" evidence="2">
    <location>
        <begin position="147"/>
        <end position="195"/>
    </location>
</feature>
<evidence type="ECO:0000256" key="1">
    <source>
        <dbReference type="SAM" id="MobiDB-lite"/>
    </source>
</evidence>
<accession>A0ABP8HAU8</accession>
<sequence length="215" mass="25668">MRKSQLVKKLFDEFNEHYGREWESSDEMKAAFSRFMMERRVKFFFKHYRSFYLSKEDKNEHTFKMSSSLSNYIVGLKRDIADPYMSEENRRSDQEILSILTDFHGYVIQVHQDYRTAYPIGTEAKLEPLPEEVQEDAAIAIHPDDDYLKVEDVAQMLGLTVGTVYGKVQRRDLPHYRPGRQIFFKAKDIQDHIERSKRKSTTEIQKEAEKLRKRR</sequence>
<reference evidence="4" key="1">
    <citation type="journal article" date="2019" name="Int. J. Syst. Evol. Microbiol.">
        <title>The Global Catalogue of Microorganisms (GCM) 10K type strain sequencing project: providing services to taxonomists for standard genome sequencing and annotation.</title>
        <authorList>
            <consortium name="The Broad Institute Genomics Platform"/>
            <consortium name="The Broad Institute Genome Sequencing Center for Infectious Disease"/>
            <person name="Wu L."/>
            <person name="Ma J."/>
        </authorList>
    </citation>
    <scope>NUCLEOTIDE SEQUENCE [LARGE SCALE GENOMIC DNA]</scope>
    <source>
        <strain evidence="4">JCM 17919</strain>
    </source>
</reference>
<evidence type="ECO:0000313" key="4">
    <source>
        <dbReference type="Proteomes" id="UP001501725"/>
    </source>
</evidence>
<dbReference type="Proteomes" id="UP001501725">
    <property type="component" value="Unassembled WGS sequence"/>
</dbReference>
<gene>
    <name evidence="3" type="ORF">GCM10023184_32120</name>
</gene>
<feature type="region of interest" description="Disordered" evidence="1">
    <location>
        <begin position="194"/>
        <end position="215"/>
    </location>
</feature>
<dbReference type="NCBIfam" id="TIGR01764">
    <property type="entry name" value="excise"/>
    <property type="match status" value="1"/>
</dbReference>
<dbReference type="EMBL" id="BAABGY010000009">
    <property type="protein sequence ID" value="GAA4336711.1"/>
    <property type="molecule type" value="Genomic_DNA"/>
</dbReference>
<keyword evidence="4" id="KW-1185">Reference proteome</keyword>
<name>A0ABP8HAU8_9BACT</name>
<dbReference type="Pfam" id="PF12728">
    <property type="entry name" value="HTH_17"/>
    <property type="match status" value="1"/>
</dbReference>
<dbReference type="InterPro" id="IPR010093">
    <property type="entry name" value="SinI_DNA-bd"/>
</dbReference>
<dbReference type="RefSeq" id="WP_345256778.1">
    <property type="nucleotide sequence ID" value="NZ_BAABGY010000009.1"/>
</dbReference>
<dbReference type="InterPro" id="IPR041657">
    <property type="entry name" value="HTH_17"/>
</dbReference>
<organism evidence="3 4">
    <name type="scientific">Flaviaesturariibacter amylovorans</name>
    <dbReference type="NCBI Taxonomy" id="1084520"/>
    <lineage>
        <taxon>Bacteria</taxon>
        <taxon>Pseudomonadati</taxon>
        <taxon>Bacteroidota</taxon>
        <taxon>Chitinophagia</taxon>
        <taxon>Chitinophagales</taxon>
        <taxon>Chitinophagaceae</taxon>
        <taxon>Flaviaestuariibacter</taxon>
    </lineage>
</organism>
<protein>
    <recommendedName>
        <fullName evidence="2">Helix-turn-helix domain-containing protein</fullName>
    </recommendedName>
</protein>
<evidence type="ECO:0000259" key="2">
    <source>
        <dbReference type="Pfam" id="PF12728"/>
    </source>
</evidence>
<evidence type="ECO:0000313" key="3">
    <source>
        <dbReference type="EMBL" id="GAA4336711.1"/>
    </source>
</evidence>
<comment type="caution">
    <text evidence="3">The sequence shown here is derived from an EMBL/GenBank/DDBJ whole genome shotgun (WGS) entry which is preliminary data.</text>
</comment>